<dbReference type="KEGG" id="ave:Arcve_0288"/>
<dbReference type="InterPro" id="IPR018422">
    <property type="entry name" value="Cation/H_exchanger_CPA1"/>
</dbReference>
<feature type="transmembrane region" description="Helical" evidence="11">
    <location>
        <begin position="267"/>
        <end position="288"/>
    </location>
</feature>
<comment type="subcellular location">
    <subcellularLocation>
        <location evidence="1">Cell membrane</location>
        <topology evidence="1">Multi-pass membrane protein</topology>
    </subcellularLocation>
</comment>
<evidence type="ECO:0000256" key="9">
    <source>
        <dbReference type="ARBA" id="ARBA00023136"/>
    </source>
</evidence>
<feature type="transmembrane region" description="Helical" evidence="11">
    <location>
        <begin position="56"/>
        <end position="73"/>
    </location>
</feature>
<keyword evidence="6 11" id="KW-1133">Transmembrane helix</keyword>
<gene>
    <name evidence="13" type="ordered locus">Arcve_0288</name>
</gene>
<proteinExistence type="predicted"/>
<feature type="transmembrane region" description="Helical" evidence="11">
    <location>
        <begin position="6"/>
        <end position="23"/>
    </location>
</feature>
<keyword evidence="2" id="KW-0813">Transport</keyword>
<evidence type="ECO:0000313" key="13">
    <source>
        <dbReference type="EMBL" id="AEA46323.1"/>
    </source>
</evidence>
<keyword evidence="4" id="KW-1003">Cell membrane</keyword>
<dbReference type="HOGENOM" id="CLU_005912_8_1_2"/>
<dbReference type="EMBL" id="CP002588">
    <property type="protein sequence ID" value="AEA46323.1"/>
    <property type="molecule type" value="Genomic_DNA"/>
</dbReference>
<evidence type="ECO:0000256" key="4">
    <source>
        <dbReference type="ARBA" id="ARBA00022475"/>
    </source>
</evidence>
<dbReference type="AlphaFoldDB" id="F2KP15"/>
<name>F2KP15_ARCVS</name>
<evidence type="ECO:0000256" key="7">
    <source>
        <dbReference type="ARBA" id="ARBA00023053"/>
    </source>
</evidence>
<dbReference type="NCBIfam" id="TIGR00831">
    <property type="entry name" value="a_cpa1"/>
    <property type="match status" value="1"/>
</dbReference>
<dbReference type="Gene3D" id="6.10.140.1330">
    <property type="match status" value="1"/>
</dbReference>
<feature type="transmembrane region" description="Helical" evidence="11">
    <location>
        <begin position="213"/>
        <end position="229"/>
    </location>
</feature>
<dbReference type="Proteomes" id="UP000008136">
    <property type="component" value="Chromosome"/>
</dbReference>
<evidence type="ECO:0000256" key="10">
    <source>
        <dbReference type="ARBA" id="ARBA00023201"/>
    </source>
</evidence>
<evidence type="ECO:0000259" key="12">
    <source>
        <dbReference type="Pfam" id="PF00999"/>
    </source>
</evidence>
<keyword evidence="14" id="KW-1185">Reference proteome</keyword>
<evidence type="ECO:0000256" key="1">
    <source>
        <dbReference type="ARBA" id="ARBA00004651"/>
    </source>
</evidence>
<dbReference type="OrthoDB" id="11709at2157"/>
<evidence type="ECO:0000256" key="5">
    <source>
        <dbReference type="ARBA" id="ARBA00022692"/>
    </source>
</evidence>
<keyword evidence="10" id="KW-0739">Sodium transport</keyword>
<keyword evidence="9 11" id="KW-0472">Membrane</keyword>
<keyword evidence="7" id="KW-0915">Sodium</keyword>
<evidence type="ECO:0000256" key="3">
    <source>
        <dbReference type="ARBA" id="ARBA00022449"/>
    </source>
</evidence>
<accession>F2KP15</accession>
<feature type="transmembrane region" description="Helical" evidence="11">
    <location>
        <begin position="85"/>
        <end position="104"/>
    </location>
</feature>
<evidence type="ECO:0000256" key="11">
    <source>
        <dbReference type="SAM" id="Phobius"/>
    </source>
</evidence>
<dbReference type="GO" id="GO:0015386">
    <property type="term" value="F:potassium:proton antiporter activity"/>
    <property type="evidence" value="ECO:0007669"/>
    <property type="project" value="TreeGrafter"/>
</dbReference>
<dbReference type="eggNOG" id="arCOG01961">
    <property type="taxonomic scope" value="Archaea"/>
</dbReference>
<keyword evidence="3" id="KW-0050">Antiport</keyword>
<evidence type="ECO:0000256" key="2">
    <source>
        <dbReference type="ARBA" id="ARBA00022448"/>
    </source>
</evidence>
<feature type="transmembrane region" description="Helical" evidence="11">
    <location>
        <begin position="294"/>
        <end position="319"/>
    </location>
</feature>
<evidence type="ECO:0000313" key="14">
    <source>
        <dbReference type="Proteomes" id="UP000008136"/>
    </source>
</evidence>
<keyword evidence="5 11" id="KW-0812">Transmembrane</keyword>
<reference evidence="13 14" key="1">
    <citation type="submission" date="2011-03" db="EMBL/GenBank/DDBJ databases">
        <title>The complete genome of Archaeoglobus veneficus SNP6.</title>
        <authorList>
            <consortium name="US DOE Joint Genome Institute (JGI-PGF)"/>
            <person name="Lucas S."/>
            <person name="Copeland A."/>
            <person name="Lapidus A."/>
            <person name="Bruce D."/>
            <person name="Goodwin L."/>
            <person name="Pitluck S."/>
            <person name="Kyrpides N."/>
            <person name="Mavromatis K."/>
            <person name="Pagani I."/>
            <person name="Ivanova N."/>
            <person name="Mikhailova N."/>
            <person name="Lu M."/>
            <person name="Detter J.C."/>
            <person name="Tapia R."/>
            <person name="Han C."/>
            <person name="Land M."/>
            <person name="Hauser L."/>
            <person name="Markowitz V."/>
            <person name="Cheng J.-F."/>
            <person name="Hugenholtz P."/>
            <person name="Woyke T."/>
            <person name="Wu D."/>
            <person name="Spring S."/>
            <person name="Brambilla E."/>
            <person name="Klenk H.-P."/>
            <person name="Eisen J.A."/>
        </authorList>
    </citation>
    <scope>NUCLEOTIDE SEQUENCE [LARGE SCALE GENOMIC DNA]</scope>
    <source>
        <strain evidence="14">SNP6</strain>
    </source>
</reference>
<dbReference type="GO" id="GO:0005886">
    <property type="term" value="C:plasma membrane"/>
    <property type="evidence" value="ECO:0007669"/>
    <property type="project" value="UniProtKB-SubCell"/>
</dbReference>
<dbReference type="GeneID" id="10393382"/>
<dbReference type="InterPro" id="IPR004705">
    <property type="entry name" value="Cation/H_exchanger_CPA1_bac"/>
</dbReference>
<dbReference type="Pfam" id="PF00999">
    <property type="entry name" value="Na_H_Exchanger"/>
    <property type="match status" value="1"/>
</dbReference>
<dbReference type="GO" id="GO:0051453">
    <property type="term" value="P:regulation of intracellular pH"/>
    <property type="evidence" value="ECO:0007669"/>
    <property type="project" value="TreeGrafter"/>
</dbReference>
<dbReference type="PANTHER" id="PTHR10110">
    <property type="entry name" value="SODIUM/HYDROGEN EXCHANGER"/>
    <property type="match status" value="1"/>
</dbReference>
<dbReference type="InterPro" id="IPR006153">
    <property type="entry name" value="Cation/H_exchanger_TM"/>
</dbReference>
<feature type="transmembrane region" description="Helical" evidence="11">
    <location>
        <begin position="235"/>
        <end position="255"/>
    </location>
</feature>
<dbReference type="RefSeq" id="WP_013682999.1">
    <property type="nucleotide sequence ID" value="NC_015320.1"/>
</dbReference>
<feature type="transmembrane region" description="Helical" evidence="11">
    <location>
        <begin position="28"/>
        <end position="44"/>
    </location>
</feature>
<evidence type="ECO:0000256" key="6">
    <source>
        <dbReference type="ARBA" id="ARBA00022989"/>
    </source>
</evidence>
<organism evidence="13 14">
    <name type="scientific">Archaeoglobus veneficus (strain DSM 11195 / SNP6)</name>
    <dbReference type="NCBI Taxonomy" id="693661"/>
    <lineage>
        <taxon>Archaea</taxon>
        <taxon>Methanobacteriati</taxon>
        <taxon>Methanobacteriota</taxon>
        <taxon>Archaeoglobi</taxon>
        <taxon>Archaeoglobales</taxon>
        <taxon>Archaeoglobaceae</taxon>
        <taxon>Archaeoglobus</taxon>
    </lineage>
</organism>
<protein>
    <submittedName>
        <fullName evidence="13">Na+/H+ antiporter</fullName>
    </submittedName>
</protein>
<feature type="transmembrane region" description="Helical" evidence="11">
    <location>
        <begin position="361"/>
        <end position="381"/>
    </location>
</feature>
<keyword evidence="8" id="KW-0406">Ion transport</keyword>
<feature type="transmembrane region" description="Helical" evidence="11">
    <location>
        <begin position="152"/>
        <end position="170"/>
    </location>
</feature>
<dbReference type="STRING" id="693661.Arcve_0288"/>
<evidence type="ECO:0000256" key="8">
    <source>
        <dbReference type="ARBA" id="ARBA00023065"/>
    </source>
</evidence>
<sequence length="503" mass="54780">MHVDILAELVSLLLIACAIGIAVKYVKLPYTIALVIVGLAVGYLKVMPEIVLTEEIVFFLILPPLLFEGALNMDLQHLRDNIRPIGLLSTAGVLISTVFIGFIIHKALGIPLPVALLFGAMITPTDPVSVLATFKNLGVTRRLTTIVEGESILNDGTAVVIFSILLEMIRSGELNIFAGIFNFIFVCIGGAAVGAVLGYAAYRAMKKIDDHEIEVALTLVLAFSAFLIAEKLHVSGVIAVVAAGLLIGNYGMLFAMSPSTRLTLATFWGFTVFLINSIVFILIGMDIASRLPGFAYAIGVAILASIAGRALAVYPLLNLPRMQIPKLWQHVVFWGGLHGTIPVALALSLEDIPHRELIAGMTLGVVLFSLVVQGLSLEFFIKRSELARREEKRLKYEEMLARSMALMAGRKELERMIENGELAEGIGRQILADIDGLLESTKEELTKLCDDELTKDILKIAWKKVLLAEKSAIRDAAIRGLISEEVAKKIEEEINDQLTALED</sequence>
<dbReference type="GO" id="GO:0098719">
    <property type="term" value="P:sodium ion import across plasma membrane"/>
    <property type="evidence" value="ECO:0007669"/>
    <property type="project" value="TreeGrafter"/>
</dbReference>
<feature type="domain" description="Cation/H+ exchanger transmembrane" evidence="12">
    <location>
        <begin position="15"/>
        <end position="382"/>
    </location>
</feature>
<dbReference type="PANTHER" id="PTHR10110:SF195">
    <property type="entry name" value="NA(+)_H(+) ANTIPORTER NHAS2"/>
    <property type="match status" value="1"/>
</dbReference>
<dbReference type="GO" id="GO:0015385">
    <property type="term" value="F:sodium:proton antiporter activity"/>
    <property type="evidence" value="ECO:0007669"/>
    <property type="project" value="InterPro"/>
</dbReference>
<feature type="transmembrane region" description="Helical" evidence="11">
    <location>
        <begin position="331"/>
        <end position="349"/>
    </location>
</feature>
<feature type="transmembrane region" description="Helical" evidence="11">
    <location>
        <begin position="110"/>
        <end position="132"/>
    </location>
</feature>
<feature type="transmembrane region" description="Helical" evidence="11">
    <location>
        <begin position="176"/>
        <end position="201"/>
    </location>
</feature>